<dbReference type="InterPro" id="IPR052921">
    <property type="entry name" value="GPCR1_Superfamily_Member"/>
</dbReference>
<evidence type="ECO:0000256" key="5">
    <source>
        <dbReference type="ARBA" id="ARBA00022725"/>
    </source>
</evidence>
<evidence type="ECO:0000313" key="15">
    <source>
        <dbReference type="Ensembl" id="ENSCSEP00000021603.1"/>
    </source>
</evidence>
<dbReference type="PANTHER" id="PTHR26451">
    <property type="entry name" value="G_PROTEIN_RECEP_F1_2 DOMAIN-CONTAINING PROTEIN"/>
    <property type="match status" value="1"/>
</dbReference>
<comment type="subcellular location">
    <subcellularLocation>
        <location evidence="1">Cell membrane</location>
        <topology evidence="1">Multi-pass membrane protein</topology>
    </subcellularLocation>
</comment>
<keyword evidence="8 13" id="KW-0472">Membrane</keyword>
<feature type="transmembrane region" description="Helical" evidence="13">
    <location>
        <begin position="89"/>
        <end position="118"/>
    </location>
</feature>
<keyword evidence="3" id="KW-0716">Sensory transduction</keyword>
<organism evidence="15 16">
    <name type="scientific">Cynoglossus semilaevis</name>
    <name type="common">Tongue sole</name>
    <dbReference type="NCBI Taxonomy" id="244447"/>
    <lineage>
        <taxon>Eukaryota</taxon>
        <taxon>Metazoa</taxon>
        <taxon>Chordata</taxon>
        <taxon>Craniata</taxon>
        <taxon>Vertebrata</taxon>
        <taxon>Euteleostomi</taxon>
        <taxon>Actinopterygii</taxon>
        <taxon>Neopterygii</taxon>
        <taxon>Teleostei</taxon>
        <taxon>Neoteleostei</taxon>
        <taxon>Acanthomorphata</taxon>
        <taxon>Carangaria</taxon>
        <taxon>Pleuronectiformes</taxon>
        <taxon>Pleuronectoidei</taxon>
        <taxon>Cynoglossidae</taxon>
        <taxon>Cynoglossinae</taxon>
        <taxon>Cynoglossus</taxon>
    </lineage>
</organism>
<dbReference type="Pfam" id="PF13853">
    <property type="entry name" value="7tm_4"/>
    <property type="match status" value="1"/>
</dbReference>
<dbReference type="PROSITE" id="PS50262">
    <property type="entry name" value="G_PROTEIN_RECEP_F1_2"/>
    <property type="match status" value="1"/>
</dbReference>
<proteinExistence type="predicted"/>
<keyword evidence="5" id="KW-0552">Olfaction</keyword>
<keyword evidence="6 13" id="KW-1133">Transmembrane helix</keyword>
<evidence type="ECO:0000256" key="8">
    <source>
        <dbReference type="ARBA" id="ARBA00023136"/>
    </source>
</evidence>
<evidence type="ECO:0000256" key="10">
    <source>
        <dbReference type="ARBA" id="ARBA00023170"/>
    </source>
</evidence>
<dbReference type="GO" id="GO:0004984">
    <property type="term" value="F:olfactory receptor activity"/>
    <property type="evidence" value="ECO:0007669"/>
    <property type="project" value="InterPro"/>
</dbReference>
<dbReference type="GO" id="GO:0005549">
    <property type="term" value="F:odorant binding"/>
    <property type="evidence" value="ECO:0007669"/>
    <property type="project" value="TreeGrafter"/>
</dbReference>
<keyword evidence="10" id="KW-0675">Receptor</keyword>
<sequence>MDNVSIVSVFTLSGLNVPANSKALLFALTALCYCVIWLLNMTIIVTIIVDKRLHEPMYIFLCNLCINGLYGTAGFYPKLLKDLLSSAHVISYVGCLLQGFVLHSSVCAELSLLLLMAFDRYVAICQPLIYNSVMTKEKVAIFLTFAWLIPLYLVLVGTITTSVLKLCGSHIPKLYCINFLIGQLACTPSVANIIIPAMNYTVYLLHFTLIFFSYVYLIKKCLYSSENRSKFMQTCLPHVVCLSTFITAVAFDLLYVRFGQLDLPLAVKNFMAMEFLLVPPIINPLVYGLQLTQILRDRILKYLSCEKKTN</sequence>
<evidence type="ECO:0000256" key="13">
    <source>
        <dbReference type="SAM" id="Phobius"/>
    </source>
</evidence>
<evidence type="ECO:0000256" key="7">
    <source>
        <dbReference type="ARBA" id="ARBA00023040"/>
    </source>
</evidence>
<dbReference type="InterPro" id="IPR017452">
    <property type="entry name" value="GPCR_Rhodpsn_7TM"/>
</dbReference>
<dbReference type="PROSITE" id="PS00237">
    <property type="entry name" value="G_PROTEIN_RECEP_F1_1"/>
    <property type="match status" value="1"/>
</dbReference>
<dbReference type="InterPro" id="IPR000725">
    <property type="entry name" value="Olfact_rcpt"/>
</dbReference>
<keyword evidence="12" id="KW-0807">Transducer</keyword>
<dbReference type="AlphaFoldDB" id="A0A3P8W210"/>
<evidence type="ECO:0000256" key="12">
    <source>
        <dbReference type="ARBA" id="ARBA00023224"/>
    </source>
</evidence>
<dbReference type="PANTHER" id="PTHR26451:SF871">
    <property type="entry name" value="ODORANT RECEPTOR-RELATED"/>
    <property type="match status" value="1"/>
</dbReference>
<dbReference type="SUPFAM" id="SSF81321">
    <property type="entry name" value="Family A G protein-coupled receptor-like"/>
    <property type="match status" value="1"/>
</dbReference>
<reference evidence="15" key="3">
    <citation type="submission" date="2025-09" db="UniProtKB">
        <authorList>
            <consortium name="Ensembl"/>
        </authorList>
    </citation>
    <scope>IDENTIFICATION</scope>
</reference>
<dbReference type="Ensembl" id="ENSCSET00000021880.1">
    <property type="protein sequence ID" value="ENSCSEP00000021603.1"/>
    <property type="gene ID" value="ENSCSEG00000013770.1"/>
</dbReference>
<feature type="transmembrane region" description="Helical" evidence="13">
    <location>
        <begin position="56"/>
        <end position="77"/>
    </location>
</feature>
<dbReference type="OMA" id="ITPFFLM"/>
<accession>A0A3P8W210</accession>
<dbReference type="Proteomes" id="UP000265120">
    <property type="component" value="Chromosome 16"/>
</dbReference>
<feature type="transmembrane region" description="Helical" evidence="13">
    <location>
        <begin position="270"/>
        <end position="289"/>
    </location>
</feature>
<keyword evidence="16" id="KW-1185">Reference proteome</keyword>
<dbReference type="Gene3D" id="1.20.1070.10">
    <property type="entry name" value="Rhodopsin 7-helix transmembrane proteins"/>
    <property type="match status" value="1"/>
</dbReference>
<evidence type="ECO:0000256" key="11">
    <source>
        <dbReference type="ARBA" id="ARBA00023180"/>
    </source>
</evidence>
<evidence type="ECO:0000256" key="9">
    <source>
        <dbReference type="ARBA" id="ARBA00023157"/>
    </source>
</evidence>
<evidence type="ECO:0000256" key="2">
    <source>
        <dbReference type="ARBA" id="ARBA00022475"/>
    </source>
</evidence>
<keyword evidence="7" id="KW-0297">G-protein coupled receptor</keyword>
<evidence type="ECO:0000256" key="6">
    <source>
        <dbReference type="ARBA" id="ARBA00022989"/>
    </source>
</evidence>
<evidence type="ECO:0000256" key="1">
    <source>
        <dbReference type="ARBA" id="ARBA00004651"/>
    </source>
</evidence>
<feature type="transmembrane region" description="Helical" evidence="13">
    <location>
        <begin position="239"/>
        <end position="258"/>
    </location>
</feature>
<feature type="domain" description="G-protein coupled receptors family 1 profile" evidence="14">
    <location>
        <begin position="39"/>
        <end position="287"/>
    </location>
</feature>
<dbReference type="FunFam" id="1.20.1070.10:FF:000024">
    <property type="entry name" value="Olfactory receptor"/>
    <property type="match status" value="1"/>
</dbReference>
<dbReference type="GeneTree" id="ENSGT00950000183023"/>
<evidence type="ECO:0000259" key="14">
    <source>
        <dbReference type="PROSITE" id="PS50262"/>
    </source>
</evidence>
<dbReference type="InterPro" id="IPR000276">
    <property type="entry name" value="GPCR_Rhodpsn"/>
</dbReference>
<reference evidence="15" key="2">
    <citation type="submission" date="2025-08" db="UniProtKB">
        <authorList>
            <consortium name="Ensembl"/>
        </authorList>
    </citation>
    <scope>IDENTIFICATION</scope>
</reference>
<evidence type="ECO:0000256" key="4">
    <source>
        <dbReference type="ARBA" id="ARBA00022692"/>
    </source>
</evidence>
<dbReference type="InParanoid" id="A0A3P8W210"/>
<dbReference type="GO" id="GO:0004930">
    <property type="term" value="F:G protein-coupled receptor activity"/>
    <property type="evidence" value="ECO:0007669"/>
    <property type="project" value="UniProtKB-KW"/>
</dbReference>
<feature type="transmembrane region" description="Helical" evidence="13">
    <location>
        <begin position="200"/>
        <end position="218"/>
    </location>
</feature>
<name>A0A3P8W210_CYNSE</name>
<feature type="transmembrane region" description="Helical" evidence="13">
    <location>
        <begin position="139"/>
        <end position="164"/>
    </location>
</feature>
<feature type="transmembrane region" description="Helical" evidence="13">
    <location>
        <begin position="23"/>
        <end position="49"/>
    </location>
</feature>
<keyword evidence="4 13" id="KW-0812">Transmembrane</keyword>
<protein>
    <recommendedName>
        <fullName evidence="14">G-protein coupled receptors family 1 profile domain-containing protein</fullName>
    </recommendedName>
</protein>
<reference evidence="15 16" key="1">
    <citation type="journal article" date="2014" name="Nat. Genet.">
        <title>Whole-genome sequence of a flatfish provides insights into ZW sex chromosome evolution and adaptation to a benthic lifestyle.</title>
        <authorList>
            <person name="Chen S."/>
            <person name="Zhang G."/>
            <person name="Shao C."/>
            <person name="Huang Q."/>
            <person name="Liu G."/>
            <person name="Zhang P."/>
            <person name="Song W."/>
            <person name="An N."/>
            <person name="Chalopin D."/>
            <person name="Volff J.N."/>
            <person name="Hong Y."/>
            <person name="Li Q."/>
            <person name="Sha Z."/>
            <person name="Zhou H."/>
            <person name="Xie M."/>
            <person name="Yu Q."/>
            <person name="Liu Y."/>
            <person name="Xiang H."/>
            <person name="Wang N."/>
            <person name="Wu K."/>
            <person name="Yang C."/>
            <person name="Zhou Q."/>
            <person name="Liao X."/>
            <person name="Yang L."/>
            <person name="Hu Q."/>
            <person name="Zhang J."/>
            <person name="Meng L."/>
            <person name="Jin L."/>
            <person name="Tian Y."/>
            <person name="Lian J."/>
            <person name="Yang J."/>
            <person name="Miao G."/>
            <person name="Liu S."/>
            <person name="Liang Z."/>
            <person name="Yan F."/>
            <person name="Li Y."/>
            <person name="Sun B."/>
            <person name="Zhang H."/>
            <person name="Zhang J."/>
            <person name="Zhu Y."/>
            <person name="Du M."/>
            <person name="Zhao Y."/>
            <person name="Schartl M."/>
            <person name="Tang Q."/>
            <person name="Wang J."/>
        </authorList>
    </citation>
    <scope>NUCLEOTIDE SEQUENCE</scope>
</reference>
<keyword evidence="2" id="KW-1003">Cell membrane</keyword>
<evidence type="ECO:0000256" key="3">
    <source>
        <dbReference type="ARBA" id="ARBA00022606"/>
    </source>
</evidence>
<dbReference type="PRINTS" id="PR00245">
    <property type="entry name" value="OLFACTORYR"/>
</dbReference>
<keyword evidence="11" id="KW-0325">Glycoprotein</keyword>
<dbReference type="GO" id="GO:0005886">
    <property type="term" value="C:plasma membrane"/>
    <property type="evidence" value="ECO:0007669"/>
    <property type="project" value="UniProtKB-SubCell"/>
</dbReference>
<evidence type="ECO:0000313" key="16">
    <source>
        <dbReference type="Proteomes" id="UP000265120"/>
    </source>
</evidence>
<keyword evidence="9" id="KW-1015">Disulfide bond</keyword>